<evidence type="ECO:0000313" key="3">
    <source>
        <dbReference type="Proteomes" id="UP000800040"/>
    </source>
</evidence>
<reference evidence="2" key="1">
    <citation type="submission" date="2020-01" db="EMBL/GenBank/DDBJ databases">
        <authorList>
            <consortium name="DOE Joint Genome Institute"/>
            <person name="Haridas S."/>
            <person name="Albert R."/>
            <person name="Binder M."/>
            <person name="Bloem J."/>
            <person name="Labutti K."/>
            <person name="Salamov A."/>
            <person name="Andreopoulos B."/>
            <person name="Baker S.E."/>
            <person name="Barry K."/>
            <person name="Bills G."/>
            <person name="Bluhm B.H."/>
            <person name="Cannon C."/>
            <person name="Castanera R."/>
            <person name="Culley D.E."/>
            <person name="Daum C."/>
            <person name="Ezra D."/>
            <person name="Gonzalez J.B."/>
            <person name="Henrissat B."/>
            <person name="Kuo A."/>
            <person name="Liang C."/>
            <person name="Lipzen A."/>
            <person name="Lutzoni F."/>
            <person name="Magnuson J."/>
            <person name="Mondo S."/>
            <person name="Nolan M."/>
            <person name="Ohm R."/>
            <person name="Pangilinan J."/>
            <person name="Park H.-J."/>
            <person name="Ramirez L."/>
            <person name="Alfaro M."/>
            <person name="Sun H."/>
            <person name="Tritt A."/>
            <person name="Yoshinaga Y."/>
            <person name="Zwiers L.-H."/>
            <person name="Turgeon B.G."/>
            <person name="Goodwin S.B."/>
            <person name="Spatafora J.W."/>
            <person name="Crous P.W."/>
            <person name="Grigoriev I.V."/>
        </authorList>
    </citation>
    <scope>NUCLEOTIDE SEQUENCE</scope>
    <source>
        <strain evidence="2">P77</strain>
    </source>
</reference>
<name>A0A6A5K267_9PLEO</name>
<dbReference type="AlphaFoldDB" id="A0A6A5K267"/>
<keyword evidence="1" id="KW-0732">Signal</keyword>
<sequence>MNSCHYTLIALLNILFSPFCGNARLHHCHWRYRTAPNIFVCEMVASLKNSQQVAKKQGELHAGGLQAVRPACKDVL</sequence>
<dbReference type="EMBL" id="ML975355">
    <property type="protein sequence ID" value="KAF1831765.1"/>
    <property type="molecule type" value="Genomic_DNA"/>
</dbReference>
<protein>
    <recommendedName>
        <fullName evidence="4">Secreted protein</fullName>
    </recommendedName>
</protein>
<feature type="chain" id="PRO_5025548559" description="Secreted protein" evidence="1">
    <location>
        <begin position="24"/>
        <end position="76"/>
    </location>
</feature>
<feature type="signal peptide" evidence="1">
    <location>
        <begin position="1"/>
        <end position="23"/>
    </location>
</feature>
<keyword evidence="3" id="KW-1185">Reference proteome</keyword>
<gene>
    <name evidence="2" type="ORF">BDW02DRAFT_39271</name>
</gene>
<organism evidence="2 3">
    <name type="scientific">Decorospora gaudefroyi</name>
    <dbReference type="NCBI Taxonomy" id="184978"/>
    <lineage>
        <taxon>Eukaryota</taxon>
        <taxon>Fungi</taxon>
        <taxon>Dikarya</taxon>
        <taxon>Ascomycota</taxon>
        <taxon>Pezizomycotina</taxon>
        <taxon>Dothideomycetes</taxon>
        <taxon>Pleosporomycetidae</taxon>
        <taxon>Pleosporales</taxon>
        <taxon>Pleosporineae</taxon>
        <taxon>Pleosporaceae</taxon>
        <taxon>Decorospora</taxon>
    </lineage>
</organism>
<dbReference type="Proteomes" id="UP000800040">
    <property type="component" value="Unassembled WGS sequence"/>
</dbReference>
<proteinExistence type="predicted"/>
<evidence type="ECO:0000256" key="1">
    <source>
        <dbReference type="SAM" id="SignalP"/>
    </source>
</evidence>
<evidence type="ECO:0000313" key="2">
    <source>
        <dbReference type="EMBL" id="KAF1831765.1"/>
    </source>
</evidence>
<accession>A0A6A5K267</accession>
<evidence type="ECO:0008006" key="4">
    <source>
        <dbReference type="Google" id="ProtNLM"/>
    </source>
</evidence>